<dbReference type="RefSeq" id="WP_195894997.1">
    <property type="nucleotide sequence ID" value="NZ_JADOGI010000021.1"/>
</dbReference>
<dbReference type="EMBL" id="JADOGI010000021">
    <property type="protein sequence ID" value="MBF8186021.1"/>
    <property type="molecule type" value="Genomic_DNA"/>
</dbReference>
<dbReference type="AlphaFoldDB" id="A0A931EZB3"/>
<organism evidence="1 2">
    <name type="scientific">Nonomuraea cypriaca</name>
    <dbReference type="NCBI Taxonomy" id="1187855"/>
    <lineage>
        <taxon>Bacteria</taxon>
        <taxon>Bacillati</taxon>
        <taxon>Actinomycetota</taxon>
        <taxon>Actinomycetes</taxon>
        <taxon>Streptosporangiales</taxon>
        <taxon>Streptosporangiaceae</taxon>
        <taxon>Nonomuraea</taxon>
    </lineage>
</organism>
<proteinExistence type="predicted"/>
<gene>
    <name evidence="1" type="ORF">ITP53_09735</name>
</gene>
<protein>
    <submittedName>
        <fullName evidence="1">Uncharacterized protein</fullName>
    </submittedName>
</protein>
<accession>A0A931EZB3</accession>
<sequence>MDVRAGSVAVLDADSVALFGTWRVGSPQRQEATVQAIQAHRDAMEQRPPQLEDDPQWRRAHQWPGLISTTFQRFQPRLHLLAA</sequence>
<reference evidence="1" key="1">
    <citation type="submission" date="2020-11" db="EMBL/GenBank/DDBJ databases">
        <title>Whole-genome analyses of Nonomuraea sp. K274.</title>
        <authorList>
            <person name="Veyisoglu A."/>
        </authorList>
    </citation>
    <scope>NUCLEOTIDE SEQUENCE</scope>
    <source>
        <strain evidence="1">K274</strain>
    </source>
</reference>
<evidence type="ECO:0000313" key="2">
    <source>
        <dbReference type="Proteomes" id="UP000605361"/>
    </source>
</evidence>
<name>A0A931EZB3_9ACTN</name>
<keyword evidence="2" id="KW-1185">Reference proteome</keyword>
<comment type="caution">
    <text evidence="1">The sequence shown here is derived from an EMBL/GenBank/DDBJ whole genome shotgun (WGS) entry which is preliminary data.</text>
</comment>
<dbReference type="Proteomes" id="UP000605361">
    <property type="component" value="Unassembled WGS sequence"/>
</dbReference>
<evidence type="ECO:0000313" key="1">
    <source>
        <dbReference type="EMBL" id="MBF8186021.1"/>
    </source>
</evidence>